<gene>
    <name evidence="13" type="ORF">B4U80_04067</name>
</gene>
<protein>
    <recommendedName>
        <fullName evidence="4">protein disulfide-isomerase</fullName>
        <ecNumber evidence="4">5.3.4.1</ecNumber>
    </recommendedName>
</protein>
<evidence type="ECO:0000259" key="12">
    <source>
        <dbReference type="PROSITE" id="PS51352"/>
    </source>
</evidence>
<dbReference type="InterPro" id="IPR017937">
    <property type="entry name" value="Thioredoxin_CS"/>
</dbReference>
<dbReference type="GO" id="GO:0005788">
    <property type="term" value="C:endoplasmic reticulum lumen"/>
    <property type="evidence" value="ECO:0007669"/>
    <property type="project" value="UniProtKB-SubCell"/>
</dbReference>
<dbReference type="VEuPathDB" id="VectorBase:LDEU011195"/>
<dbReference type="Gene3D" id="3.40.30.10">
    <property type="entry name" value="Glutaredoxin"/>
    <property type="match status" value="2"/>
</dbReference>
<evidence type="ECO:0000256" key="11">
    <source>
        <dbReference type="RuleBase" id="RU004208"/>
    </source>
</evidence>
<keyword evidence="9 13" id="KW-0413">Isomerase</keyword>
<dbReference type="STRING" id="299467.A0A443RZZ1"/>
<evidence type="ECO:0000256" key="6">
    <source>
        <dbReference type="ARBA" id="ARBA00022737"/>
    </source>
</evidence>
<dbReference type="PANTHER" id="PTHR18929:SF132">
    <property type="entry name" value="PROTEIN DISULFIDE-ISOMERASE A3"/>
    <property type="match status" value="1"/>
</dbReference>
<dbReference type="SUPFAM" id="SSF52833">
    <property type="entry name" value="Thioredoxin-like"/>
    <property type="match status" value="2"/>
</dbReference>
<dbReference type="Proteomes" id="UP000288716">
    <property type="component" value="Unassembled WGS sequence"/>
</dbReference>
<dbReference type="InterPro" id="IPR013766">
    <property type="entry name" value="Thioredoxin_domain"/>
</dbReference>
<keyword evidence="10" id="KW-0676">Redox-active center</keyword>
<dbReference type="InterPro" id="IPR005788">
    <property type="entry name" value="PDI_thioredoxin-like_dom"/>
</dbReference>
<dbReference type="GO" id="GO:0034976">
    <property type="term" value="P:response to endoplasmic reticulum stress"/>
    <property type="evidence" value="ECO:0007669"/>
    <property type="project" value="TreeGrafter"/>
</dbReference>
<dbReference type="GO" id="GO:0003756">
    <property type="term" value="F:protein disulfide isomerase activity"/>
    <property type="evidence" value="ECO:0007669"/>
    <property type="project" value="UniProtKB-EC"/>
</dbReference>
<dbReference type="PROSITE" id="PS00194">
    <property type="entry name" value="THIOREDOXIN_1"/>
    <property type="match status" value="1"/>
</dbReference>
<reference evidence="13 14" key="1">
    <citation type="journal article" date="2018" name="Gigascience">
        <title>Genomes of trombidid mites reveal novel predicted allergens and laterally-transferred genes associated with secondary metabolism.</title>
        <authorList>
            <person name="Dong X."/>
            <person name="Chaisiri K."/>
            <person name="Xia D."/>
            <person name="Armstrong S.D."/>
            <person name="Fang Y."/>
            <person name="Donnelly M.J."/>
            <person name="Kadowaki T."/>
            <person name="McGarry J.W."/>
            <person name="Darby A.C."/>
            <person name="Makepeace B.L."/>
        </authorList>
    </citation>
    <scope>NUCLEOTIDE SEQUENCE [LARGE SCALE GENOMIC DNA]</scope>
    <source>
        <strain evidence="13">UoL-UT</strain>
    </source>
</reference>
<dbReference type="AlphaFoldDB" id="A0A443RZZ1"/>
<evidence type="ECO:0000256" key="3">
    <source>
        <dbReference type="ARBA" id="ARBA00006347"/>
    </source>
</evidence>
<evidence type="ECO:0000256" key="4">
    <source>
        <dbReference type="ARBA" id="ARBA00012723"/>
    </source>
</evidence>
<dbReference type="CDD" id="cd03073">
    <property type="entry name" value="PDI_b'_ERp72_ERp57"/>
    <property type="match status" value="1"/>
</dbReference>
<name>A0A443RZZ1_9ACAR</name>
<dbReference type="EC" id="5.3.4.1" evidence="4"/>
<dbReference type="PROSITE" id="PS51352">
    <property type="entry name" value="THIOREDOXIN_2"/>
    <property type="match status" value="1"/>
</dbReference>
<dbReference type="FunFam" id="3.40.30.10:FF:000045">
    <property type="entry name" value="Disulfide-isomerase A3"/>
    <property type="match status" value="1"/>
</dbReference>
<evidence type="ECO:0000256" key="2">
    <source>
        <dbReference type="ARBA" id="ARBA00004319"/>
    </source>
</evidence>
<organism evidence="13 14">
    <name type="scientific">Leptotrombidium deliense</name>
    <dbReference type="NCBI Taxonomy" id="299467"/>
    <lineage>
        <taxon>Eukaryota</taxon>
        <taxon>Metazoa</taxon>
        <taxon>Ecdysozoa</taxon>
        <taxon>Arthropoda</taxon>
        <taxon>Chelicerata</taxon>
        <taxon>Arachnida</taxon>
        <taxon>Acari</taxon>
        <taxon>Acariformes</taxon>
        <taxon>Trombidiformes</taxon>
        <taxon>Prostigmata</taxon>
        <taxon>Anystina</taxon>
        <taxon>Parasitengona</taxon>
        <taxon>Trombiculoidea</taxon>
        <taxon>Trombiculidae</taxon>
        <taxon>Leptotrombidium</taxon>
    </lineage>
</organism>
<dbReference type="OrthoDB" id="427280at2759"/>
<keyword evidence="7" id="KW-0256">Endoplasmic reticulum</keyword>
<evidence type="ECO:0000313" key="13">
    <source>
        <dbReference type="EMBL" id="RWS20845.1"/>
    </source>
</evidence>
<feature type="non-terminal residue" evidence="13">
    <location>
        <position position="1"/>
    </location>
</feature>
<comment type="catalytic activity">
    <reaction evidence="1">
        <text>Catalyzes the rearrangement of -S-S- bonds in proteins.</text>
        <dbReference type="EC" id="5.3.4.1"/>
    </reaction>
</comment>
<sequence length="266" mass="30333">WIPNNYYCLVGHRTQNNMQDFKLPYILCYYDVDYVKNPKGTNYWRNRILKVAKDQSDLTFAVSNAQQFAGEMEEYGLELSKAGRDAAPLVVARDIKGKKYVMSEKFSVEALLSFVENFNDEKLIAYIKSEEIPADNSGPVKVAVGKNFDELVKDTKKDVLIEFYAPWCGHCKKLAPAYEELGVAMKDEPNIEIVKMDATANDVPAPFVVQGFPTIYFYPADTKQPKKYEGGREKKDFVKYLAKHATKELNGYTRDGKKKKKGSEEL</sequence>
<keyword evidence="6" id="KW-0677">Repeat</keyword>
<dbReference type="Pfam" id="PF00085">
    <property type="entry name" value="Thioredoxin"/>
    <property type="match status" value="1"/>
</dbReference>
<feature type="domain" description="Thioredoxin" evidence="12">
    <location>
        <begin position="81"/>
        <end position="246"/>
    </location>
</feature>
<dbReference type="GO" id="GO:0006457">
    <property type="term" value="P:protein folding"/>
    <property type="evidence" value="ECO:0007669"/>
    <property type="project" value="TreeGrafter"/>
</dbReference>
<proteinExistence type="inferred from homology"/>
<accession>A0A443RZZ1</accession>
<evidence type="ECO:0000256" key="8">
    <source>
        <dbReference type="ARBA" id="ARBA00023157"/>
    </source>
</evidence>
<keyword evidence="14" id="KW-1185">Reference proteome</keyword>
<evidence type="ECO:0000313" key="14">
    <source>
        <dbReference type="Proteomes" id="UP000288716"/>
    </source>
</evidence>
<dbReference type="Pfam" id="PF13848">
    <property type="entry name" value="Thioredoxin_6"/>
    <property type="match status" value="1"/>
</dbReference>
<dbReference type="NCBIfam" id="TIGR01126">
    <property type="entry name" value="pdi_dom"/>
    <property type="match status" value="1"/>
</dbReference>
<comment type="similarity">
    <text evidence="3 11">Belongs to the protein disulfide isomerase family.</text>
</comment>
<comment type="subcellular location">
    <subcellularLocation>
        <location evidence="2">Endoplasmic reticulum lumen</location>
    </subcellularLocation>
</comment>
<dbReference type="EMBL" id="NCKV01015174">
    <property type="protein sequence ID" value="RWS20845.1"/>
    <property type="molecule type" value="Genomic_DNA"/>
</dbReference>
<dbReference type="FunFam" id="3.40.30.10:FF:000303">
    <property type="entry name" value="Protein disulfide-isomerase"/>
    <property type="match status" value="1"/>
</dbReference>
<evidence type="ECO:0000256" key="1">
    <source>
        <dbReference type="ARBA" id="ARBA00001182"/>
    </source>
</evidence>
<evidence type="ECO:0000256" key="10">
    <source>
        <dbReference type="ARBA" id="ARBA00023284"/>
    </source>
</evidence>
<dbReference type="PANTHER" id="PTHR18929">
    <property type="entry name" value="PROTEIN DISULFIDE ISOMERASE"/>
    <property type="match status" value="1"/>
</dbReference>
<evidence type="ECO:0000256" key="5">
    <source>
        <dbReference type="ARBA" id="ARBA00022729"/>
    </source>
</evidence>
<keyword evidence="5" id="KW-0732">Signal</keyword>
<evidence type="ECO:0000256" key="9">
    <source>
        <dbReference type="ARBA" id="ARBA00023235"/>
    </source>
</evidence>
<evidence type="ECO:0000256" key="7">
    <source>
        <dbReference type="ARBA" id="ARBA00022824"/>
    </source>
</evidence>
<dbReference type="InterPro" id="IPR036249">
    <property type="entry name" value="Thioredoxin-like_sf"/>
</dbReference>
<keyword evidence="8" id="KW-1015">Disulfide bond</keyword>
<dbReference type="PRINTS" id="PR00421">
    <property type="entry name" value="THIOREDOXIN"/>
</dbReference>
<dbReference type="CDD" id="cd02995">
    <property type="entry name" value="PDI_a_PDI_a'_C"/>
    <property type="match status" value="1"/>
</dbReference>
<comment type="caution">
    <text evidence="13">The sequence shown here is derived from an EMBL/GenBank/DDBJ whole genome shotgun (WGS) entry which is preliminary data.</text>
</comment>